<gene>
    <name evidence="3" type="ORF">XENOCAPTIV_012799</name>
</gene>
<name>A0ABV0RIU7_9TELE</name>
<dbReference type="Proteomes" id="UP001434883">
    <property type="component" value="Unassembled WGS sequence"/>
</dbReference>
<accession>A0ABV0RIU7</accession>
<dbReference type="InterPro" id="IPR007110">
    <property type="entry name" value="Ig-like_dom"/>
</dbReference>
<feature type="transmembrane region" description="Helical" evidence="1">
    <location>
        <begin position="175"/>
        <end position="198"/>
    </location>
</feature>
<feature type="domain" description="Ig-like" evidence="2">
    <location>
        <begin position="87"/>
        <end position="168"/>
    </location>
</feature>
<dbReference type="InterPro" id="IPR013783">
    <property type="entry name" value="Ig-like_fold"/>
</dbReference>
<evidence type="ECO:0000313" key="4">
    <source>
        <dbReference type="Proteomes" id="UP001434883"/>
    </source>
</evidence>
<dbReference type="EMBL" id="JAHRIN010044692">
    <property type="protein sequence ID" value="MEQ2207463.1"/>
    <property type="molecule type" value="Genomic_DNA"/>
</dbReference>
<keyword evidence="1" id="KW-0472">Membrane</keyword>
<dbReference type="SUPFAM" id="SSF48726">
    <property type="entry name" value="Immunoglobulin"/>
    <property type="match status" value="2"/>
</dbReference>
<feature type="non-terminal residue" evidence="3">
    <location>
        <position position="209"/>
    </location>
</feature>
<dbReference type="Pfam" id="PF13895">
    <property type="entry name" value="Ig_2"/>
    <property type="match status" value="1"/>
</dbReference>
<comment type="caution">
    <text evidence="3">The sequence shown here is derived from an EMBL/GenBank/DDBJ whole genome shotgun (WGS) entry which is preliminary data.</text>
</comment>
<feature type="domain" description="Ig-like" evidence="2">
    <location>
        <begin position="1"/>
        <end position="82"/>
    </location>
</feature>
<sequence>HQSVTITCSALTPCPHSPPELTWNLQQDSHRQTEKNTDGTFTTKIQEKITLSDTHDGYNIRCSARYPVNGGNKTAETNMTLSVSYAPRNTSASISPSGLVSAGSWVELNCSSRAKPPASFTWSRNSKHGAINVSVGQVYRFSVTEGGEFYCVATNDLGGQRSSEILLSIEADSPVYWQAILGGKIGLICLTVVCVWIFKSKHPTPQQTQ</sequence>
<evidence type="ECO:0000256" key="1">
    <source>
        <dbReference type="SAM" id="Phobius"/>
    </source>
</evidence>
<dbReference type="PANTHER" id="PTHR46484:SF8">
    <property type="entry name" value="B-CELL RECEPTOR CD22-LIKE-RELATED"/>
    <property type="match status" value="1"/>
</dbReference>
<reference evidence="3 4" key="1">
    <citation type="submission" date="2021-06" db="EMBL/GenBank/DDBJ databases">
        <authorList>
            <person name="Palmer J.M."/>
        </authorList>
    </citation>
    <scope>NUCLEOTIDE SEQUENCE [LARGE SCALE GENOMIC DNA]</scope>
    <source>
        <strain evidence="3 4">XC_2019</strain>
        <tissue evidence="3">Muscle</tissue>
    </source>
</reference>
<dbReference type="InterPro" id="IPR036179">
    <property type="entry name" value="Ig-like_dom_sf"/>
</dbReference>
<evidence type="ECO:0000259" key="2">
    <source>
        <dbReference type="PROSITE" id="PS50835"/>
    </source>
</evidence>
<dbReference type="Gene3D" id="2.60.40.10">
    <property type="entry name" value="Immunoglobulins"/>
    <property type="match status" value="2"/>
</dbReference>
<proteinExistence type="predicted"/>
<keyword evidence="4" id="KW-1185">Reference proteome</keyword>
<dbReference type="PROSITE" id="PS50835">
    <property type="entry name" value="IG_LIKE"/>
    <property type="match status" value="2"/>
</dbReference>
<keyword evidence="1" id="KW-0812">Transmembrane</keyword>
<feature type="non-terminal residue" evidence="3">
    <location>
        <position position="1"/>
    </location>
</feature>
<organism evidence="3 4">
    <name type="scientific">Xenoophorus captivus</name>
    <dbReference type="NCBI Taxonomy" id="1517983"/>
    <lineage>
        <taxon>Eukaryota</taxon>
        <taxon>Metazoa</taxon>
        <taxon>Chordata</taxon>
        <taxon>Craniata</taxon>
        <taxon>Vertebrata</taxon>
        <taxon>Euteleostomi</taxon>
        <taxon>Actinopterygii</taxon>
        <taxon>Neopterygii</taxon>
        <taxon>Teleostei</taxon>
        <taxon>Neoteleostei</taxon>
        <taxon>Acanthomorphata</taxon>
        <taxon>Ovalentaria</taxon>
        <taxon>Atherinomorphae</taxon>
        <taxon>Cyprinodontiformes</taxon>
        <taxon>Goodeidae</taxon>
        <taxon>Xenoophorus</taxon>
    </lineage>
</organism>
<evidence type="ECO:0000313" key="3">
    <source>
        <dbReference type="EMBL" id="MEQ2207463.1"/>
    </source>
</evidence>
<dbReference type="PANTHER" id="PTHR46484">
    <property type="entry name" value="SI:CH211-171H4.5-RELATED"/>
    <property type="match status" value="1"/>
</dbReference>
<keyword evidence="1" id="KW-1133">Transmembrane helix</keyword>
<protein>
    <recommendedName>
        <fullName evidence="2">Ig-like domain-containing protein</fullName>
    </recommendedName>
</protein>